<evidence type="ECO:0000256" key="3">
    <source>
        <dbReference type="ARBA" id="ARBA00022801"/>
    </source>
</evidence>
<sequence length="503" mass="55346">QPIFVEWRNRPPQHVQDHPGSTVWIRAARHPLLAAVEVIPTDFLVADDLFTVLITGPNTGGKTVALKNIGLMVLMAQSGLHLPAVEARLTVFDKIFADIGDEQSIEQSLSTFSAHITNIIHILDTVDDRSLVVLDELGSGTDPTEGAAIAQAIINYLRDKGATSFIATHYPELKIYASQTAGATNASMMFDLETLSPTYELAIGIPGKSNALAIARRLGLNETVLDEAMGLVGVGSQQAESLIDSIFDLREKISAEAAATRLALKKAEQERDSLVIESAGIEYERRRIIEAARREGERELAVIRAEIRKARRTLRDAQSLTKVKKISKAVGEMEARLEQEVDSAEIQVSVPKRRRNRRLRVGDNVLIRALNQKGTILSLRGKDAEISAGSLRMRVQLDQLEFRGRDEPETHAAALPRAPIVSDMPLELDLRGERIDSGLDRLDQYLDAASLAELPFARIIHGKGTGRLRDAVRRALKEHAAVKKWEEAKDNEGGSGVTIVRFK</sequence>
<keyword evidence="2" id="KW-0547">Nucleotide-binding</keyword>
<evidence type="ECO:0000313" key="9">
    <source>
        <dbReference type="EMBL" id="HFB54913.1"/>
    </source>
</evidence>
<dbReference type="InterPro" id="IPR000432">
    <property type="entry name" value="DNA_mismatch_repair_MutS_C"/>
</dbReference>
<keyword evidence="9" id="KW-0255">Endonuclease</keyword>
<dbReference type="GO" id="GO:0005524">
    <property type="term" value="F:ATP binding"/>
    <property type="evidence" value="ECO:0007669"/>
    <property type="project" value="UniProtKB-KW"/>
</dbReference>
<dbReference type="FunFam" id="3.40.50.300:FF:000830">
    <property type="entry name" value="Endonuclease MutS2"/>
    <property type="match status" value="1"/>
</dbReference>
<dbReference type="GO" id="GO:0006298">
    <property type="term" value="P:mismatch repair"/>
    <property type="evidence" value="ECO:0007669"/>
    <property type="project" value="InterPro"/>
</dbReference>
<dbReference type="Gene3D" id="3.40.50.300">
    <property type="entry name" value="P-loop containing nucleotide triphosphate hydrolases"/>
    <property type="match status" value="1"/>
</dbReference>
<keyword evidence="9" id="KW-0540">Nuclease</keyword>
<dbReference type="AlphaFoldDB" id="A0A7C3G581"/>
<feature type="coiled-coil region" evidence="7">
    <location>
        <begin position="250"/>
        <end position="320"/>
    </location>
</feature>
<dbReference type="GO" id="GO:0004519">
    <property type="term" value="F:endonuclease activity"/>
    <property type="evidence" value="ECO:0007669"/>
    <property type="project" value="UniProtKB-KW"/>
</dbReference>
<comment type="caution">
    <text evidence="9">The sequence shown here is derived from an EMBL/GenBank/DDBJ whole genome shotgun (WGS) entry which is preliminary data.</text>
</comment>
<dbReference type="GO" id="GO:0016887">
    <property type="term" value="F:ATP hydrolysis activity"/>
    <property type="evidence" value="ECO:0007669"/>
    <property type="project" value="InterPro"/>
</dbReference>
<dbReference type="InterPro" id="IPR027417">
    <property type="entry name" value="P-loop_NTPase"/>
</dbReference>
<dbReference type="EMBL" id="DRMN01000215">
    <property type="protein sequence ID" value="HFB54913.1"/>
    <property type="molecule type" value="Genomic_DNA"/>
</dbReference>
<dbReference type="SMART" id="SM00463">
    <property type="entry name" value="SMR"/>
    <property type="match status" value="1"/>
</dbReference>
<reference evidence="9" key="1">
    <citation type="journal article" date="2020" name="mSystems">
        <title>Genome- and Community-Level Interaction Insights into Carbon Utilization and Element Cycling Functions of Hydrothermarchaeota in Hydrothermal Sediment.</title>
        <authorList>
            <person name="Zhou Z."/>
            <person name="Liu Y."/>
            <person name="Xu W."/>
            <person name="Pan J."/>
            <person name="Luo Z.H."/>
            <person name="Li M."/>
        </authorList>
    </citation>
    <scope>NUCLEOTIDE SEQUENCE [LARGE SCALE GENOMIC DNA]</scope>
    <source>
        <strain evidence="9">HyVt-489</strain>
    </source>
</reference>
<dbReference type="GO" id="GO:0030983">
    <property type="term" value="F:mismatched DNA binding"/>
    <property type="evidence" value="ECO:0007669"/>
    <property type="project" value="InterPro"/>
</dbReference>
<evidence type="ECO:0000256" key="2">
    <source>
        <dbReference type="ARBA" id="ARBA00022741"/>
    </source>
</evidence>
<dbReference type="PROSITE" id="PS50828">
    <property type="entry name" value="SMR"/>
    <property type="match status" value="1"/>
</dbReference>
<evidence type="ECO:0000256" key="5">
    <source>
        <dbReference type="ARBA" id="ARBA00022884"/>
    </source>
</evidence>
<dbReference type="SUPFAM" id="SSF52540">
    <property type="entry name" value="P-loop containing nucleoside triphosphate hydrolases"/>
    <property type="match status" value="1"/>
</dbReference>
<keyword evidence="1" id="KW-0699">rRNA-binding</keyword>
<feature type="non-terminal residue" evidence="9">
    <location>
        <position position="1"/>
    </location>
</feature>
<dbReference type="Gene3D" id="3.30.1370.110">
    <property type="match status" value="1"/>
</dbReference>
<dbReference type="PANTHER" id="PTHR48466">
    <property type="entry name" value="OS10G0509000 PROTEIN-RELATED"/>
    <property type="match status" value="1"/>
</dbReference>
<dbReference type="InterPro" id="IPR002625">
    <property type="entry name" value="Smr_dom"/>
</dbReference>
<keyword evidence="5" id="KW-0694">RNA-binding</keyword>
<dbReference type="GO" id="GO:0019843">
    <property type="term" value="F:rRNA binding"/>
    <property type="evidence" value="ECO:0007669"/>
    <property type="project" value="UniProtKB-KW"/>
</dbReference>
<dbReference type="InterPro" id="IPR005747">
    <property type="entry name" value="MutS2"/>
</dbReference>
<keyword evidence="4" id="KW-0067">ATP-binding</keyword>
<dbReference type="SUPFAM" id="SSF160443">
    <property type="entry name" value="SMR domain-like"/>
    <property type="match status" value="1"/>
</dbReference>
<protein>
    <submittedName>
        <fullName evidence="9">Endonuclease MutS2</fullName>
    </submittedName>
</protein>
<dbReference type="PANTHER" id="PTHR48466:SF2">
    <property type="entry name" value="OS10G0509000 PROTEIN"/>
    <property type="match status" value="1"/>
</dbReference>
<keyword evidence="3" id="KW-0378">Hydrolase</keyword>
<dbReference type="SMART" id="SM00534">
    <property type="entry name" value="MUTSac"/>
    <property type="match status" value="1"/>
</dbReference>
<dbReference type="GO" id="GO:0140664">
    <property type="term" value="F:ATP-dependent DNA damage sensor activity"/>
    <property type="evidence" value="ECO:0007669"/>
    <property type="project" value="InterPro"/>
</dbReference>
<evidence type="ECO:0000256" key="4">
    <source>
        <dbReference type="ARBA" id="ARBA00022840"/>
    </source>
</evidence>
<dbReference type="Pfam" id="PF20297">
    <property type="entry name" value="MSSS"/>
    <property type="match status" value="1"/>
</dbReference>
<dbReference type="InterPro" id="IPR046893">
    <property type="entry name" value="MSSS"/>
</dbReference>
<dbReference type="Proteomes" id="UP000886042">
    <property type="component" value="Unassembled WGS sequence"/>
</dbReference>
<dbReference type="NCBIfam" id="TIGR01069">
    <property type="entry name" value="mutS2"/>
    <property type="match status" value="1"/>
</dbReference>
<dbReference type="InterPro" id="IPR036063">
    <property type="entry name" value="Smr_dom_sf"/>
</dbReference>
<organism evidence="9">
    <name type="scientific">Hellea balneolensis</name>
    <dbReference type="NCBI Taxonomy" id="287478"/>
    <lineage>
        <taxon>Bacteria</taxon>
        <taxon>Pseudomonadati</taxon>
        <taxon>Pseudomonadota</taxon>
        <taxon>Alphaproteobacteria</taxon>
        <taxon>Maricaulales</taxon>
        <taxon>Robiginitomaculaceae</taxon>
        <taxon>Hellea</taxon>
    </lineage>
</organism>
<evidence type="ECO:0000256" key="1">
    <source>
        <dbReference type="ARBA" id="ARBA00022730"/>
    </source>
</evidence>
<evidence type="ECO:0000259" key="8">
    <source>
        <dbReference type="PROSITE" id="PS50828"/>
    </source>
</evidence>
<dbReference type="Pfam" id="PF01713">
    <property type="entry name" value="Smr"/>
    <property type="match status" value="1"/>
</dbReference>
<dbReference type="GO" id="GO:0045910">
    <property type="term" value="P:negative regulation of DNA recombination"/>
    <property type="evidence" value="ECO:0007669"/>
    <property type="project" value="InterPro"/>
</dbReference>
<gene>
    <name evidence="9" type="ORF">ENJ46_03230</name>
</gene>
<dbReference type="Pfam" id="PF00488">
    <property type="entry name" value="MutS_V"/>
    <property type="match status" value="1"/>
</dbReference>
<accession>A0A7C3G581</accession>
<keyword evidence="7" id="KW-0175">Coiled coil</keyword>
<dbReference type="PROSITE" id="PS00486">
    <property type="entry name" value="DNA_MISMATCH_REPAIR_2"/>
    <property type="match status" value="1"/>
</dbReference>
<dbReference type="InterPro" id="IPR045076">
    <property type="entry name" value="MutS"/>
</dbReference>
<evidence type="ECO:0000256" key="6">
    <source>
        <dbReference type="ARBA" id="ARBA00023125"/>
    </source>
</evidence>
<proteinExistence type="predicted"/>
<feature type="domain" description="Smr" evidence="8">
    <location>
        <begin position="428"/>
        <end position="503"/>
    </location>
</feature>
<keyword evidence="6" id="KW-0238">DNA-binding</keyword>
<name>A0A7C3G581_9PROT</name>
<evidence type="ECO:0000256" key="7">
    <source>
        <dbReference type="SAM" id="Coils"/>
    </source>
</evidence>